<dbReference type="EMBL" id="NBAG03000209">
    <property type="protein sequence ID" value="PNI88249.1"/>
    <property type="molecule type" value="Genomic_DNA"/>
</dbReference>
<feature type="region of interest" description="Disordered" evidence="1">
    <location>
        <begin position="174"/>
        <end position="196"/>
    </location>
</feature>
<protein>
    <recommendedName>
        <fullName evidence="2">Cupin-like domain-containing protein</fullName>
    </recommendedName>
</protein>
<dbReference type="Proteomes" id="UP000236370">
    <property type="component" value="Unassembled WGS sequence"/>
</dbReference>
<dbReference type="PANTHER" id="PTHR44813">
    <property type="entry name" value="MITOGEN-ACTIVATED PROTEIN KINASE-BINDING PROTEIN 1"/>
    <property type="match status" value="1"/>
</dbReference>
<dbReference type="InterPro" id="IPR055292">
    <property type="entry name" value="MABP1"/>
</dbReference>
<dbReference type="Pfam" id="PF13621">
    <property type="entry name" value="Cupin_8"/>
    <property type="match status" value="1"/>
</dbReference>
<feature type="domain" description="Cupin-like" evidence="2">
    <location>
        <begin position="288"/>
        <end position="391"/>
    </location>
</feature>
<feature type="compositionally biased region" description="Polar residues" evidence="1">
    <location>
        <begin position="105"/>
        <end position="116"/>
    </location>
</feature>
<comment type="caution">
    <text evidence="3">The sequence shown here is derived from an EMBL/GenBank/DDBJ whole genome shotgun (WGS) entry which is preliminary data.</text>
</comment>
<dbReference type="PANTHER" id="PTHR44813:SF1">
    <property type="entry name" value="MITOGEN-ACTIVATED PROTEIN KINASE-BINDING PROTEIN 1"/>
    <property type="match status" value="1"/>
</dbReference>
<evidence type="ECO:0000256" key="1">
    <source>
        <dbReference type="SAM" id="MobiDB-lite"/>
    </source>
</evidence>
<dbReference type="AlphaFoldDB" id="A0A2J8PW65"/>
<sequence length="392" mass="42127">SESTEPLSVDGISSDLEEPAEGDEEEEEEEGGMGPYGLQEGSPQTPDQEQFLKQHFETLASGAAPERHEASLQAPSPGALLSREIEAQDGLGSLPPADGRPSRPHSYQNPTTSSMAKISRSISVGENLGLVAEPQAHAPIRVSPLSKLALPSRAHLVLDIPKPLPDRPTLAAFSPVTKGRAPGEAEKPGFPVGLGKAHSTTERWACLGEGTTPKPRTECQAHPGPSSPCAQQLPVSSLFQGPENLQPPPPEKTPNPMECTKPGAALSQDSELCVPLAVPYLDKPPTPLHFYRDWVCPNRPCIIRNALQHWPALQKWSLPYFRATVGSTEVSVAVTPDGYADAVRGDRFMMPAERRLPLSFVLDVLEGRAQHPGVLYVQKQCSNLPTELPHAA</sequence>
<gene>
    <name evidence="3" type="ORF">CK820_G0056472</name>
</gene>
<evidence type="ECO:0000259" key="2">
    <source>
        <dbReference type="Pfam" id="PF13621"/>
    </source>
</evidence>
<evidence type="ECO:0000313" key="4">
    <source>
        <dbReference type="Proteomes" id="UP000236370"/>
    </source>
</evidence>
<feature type="region of interest" description="Disordered" evidence="1">
    <location>
        <begin position="1"/>
        <end position="116"/>
    </location>
</feature>
<dbReference type="SUPFAM" id="SSF51197">
    <property type="entry name" value="Clavaminate synthase-like"/>
    <property type="match status" value="1"/>
</dbReference>
<accession>A0A2J8PW65</accession>
<dbReference type="InterPro" id="IPR014710">
    <property type="entry name" value="RmlC-like_jellyroll"/>
</dbReference>
<feature type="non-terminal residue" evidence="3">
    <location>
        <position position="1"/>
    </location>
</feature>
<evidence type="ECO:0000313" key="3">
    <source>
        <dbReference type="EMBL" id="PNI88249.1"/>
    </source>
</evidence>
<reference evidence="3 4" key="1">
    <citation type="submission" date="2017-12" db="EMBL/GenBank/DDBJ databases">
        <title>High-resolution comparative analysis of great ape genomes.</title>
        <authorList>
            <person name="Pollen A."/>
            <person name="Hastie A."/>
            <person name="Hormozdiari F."/>
            <person name="Dougherty M."/>
            <person name="Liu R."/>
            <person name="Chaisson M."/>
            <person name="Hoppe E."/>
            <person name="Hill C."/>
            <person name="Pang A."/>
            <person name="Hillier L."/>
            <person name="Baker C."/>
            <person name="Armstrong J."/>
            <person name="Shendure J."/>
            <person name="Paten B."/>
            <person name="Wilson R."/>
            <person name="Chao H."/>
            <person name="Schneider V."/>
            <person name="Ventura M."/>
            <person name="Kronenberg Z."/>
            <person name="Murali S."/>
            <person name="Gordon D."/>
            <person name="Cantsilieris S."/>
            <person name="Munson K."/>
            <person name="Nelson B."/>
            <person name="Raja A."/>
            <person name="Underwood J."/>
            <person name="Diekhans M."/>
            <person name="Fiddes I."/>
            <person name="Haussler D."/>
            <person name="Eichler E."/>
        </authorList>
    </citation>
    <scope>NUCLEOTIDE SEQUENCE [LARGE SCALE GENOMIC DNA]</scope>
    <source>
        <strain evidence="3">Yerkes chimp pedigree #C0471</strain>
    </source>
</reference>
<feature type="compositionally biased region" description="Acidic residues" evidence="1">
    <location>
        <begin position="15"/>
        <end position="31"/>
    </location>
</feature>
<dbReference type="InterPro" id="IPR041667">
    <property type="entry name" value="Cupin_8"/>
</dbReference>
<name>A0A2J8PW65_PANTR</name>
<dbReference type="Gene3D" id="2.60.120.10">
    <property type="entry name" value="Jelly Rolls"/>
    <property type="match status" value="1"/>
</dbReference>
<organism evidence="3 4">
    <name type="scientific">Pan troglodytes</name>
    <name type="common">Chimpanzee</name>
    <dbReference type="NCBI Taxonomy" id="9598"/>
    <lineage>
        <taxon>Eukaryota</taxon>
        <taxon>Metazoa</taxon>
        <taxon>Chordata</taxon>
        <taxon>Craniata</taxon>
        <taxon>Vertebrata</taxon>
        <taxon>Euteleostomi</taxon>
        <taxon>Mammalia</taxon>
        <taxon>Eutheria</taxon>
        <taxon>Euarchontoglires</taxon>
        <taxon>Primates</taxon>
        <taxon>Haplorrhini</taxon>
        <taxon>Catarrhini</taxon>
        <taxon>Hominidae</taxon>
        <taxon>Pan</taxon>
    </lineage>
</organism>
<proteinExistence type="predicted"/>